<evidence type="ECO:0000256" key="1">
    <source>
        <dbReference type="ARBA" id="ARBA00022485"/>
    </source>
</evidence>
<keyword evidence="1" id="KW-0004">4Fe-4S</keyword>
<dbReference type="Pfam" id="PF02589">
    <property type="entry name" value="LUD_dom"/>
    <property type="match status" value="1"/>
</dbReference>
<dbReference type="Pfam" id="PF13183">
    <property type="entry name" value="Fer4_8"/>
    <property type="match status" value="1"/>
</dbReference>
<accession>A0A7C4S5W7</accession>
<keyword evidence="1" id="KW-0408">Iron</keyword>
<dbReference type="EMBL" id="DTPI01000004">
    <property type="protein sequence ID" value="HGE65559.1"/>
    <property type="molecule type" value="Genomic_DNA"/>
</dbReference>
<dbReference type="InterPro" id="IPR017900">
    <property type="entry name" value="4Fe4S_Fe_S_CS"/>
</dbReference>
<dbReference type="GO" id="GO:0051539">
    <property type="term" value="F:4 iron, 4 sulfur cluster binding"/>
    <property type="evidence" value="ECO:0007669"/>
    <property type="project" value="UniProtKB-KW"/>
</dbReference>
<evidence type="ECO:0000313" key="3">
    <source>
        <dbReference type="EMBL" id="HGE65559.1"/>
    </source>
</evidence>
<gene>
    <name evidence="4" type="ORF">ENT89_02615</name>
    <name evidence="3" type="ORF">ENX77_00220</name>
</gene>
<dbReference type="PANTHER" id="PTHR47153:SF2">
    <property type="entry name" value="LACTATE UTILIZATION PROTEIN B"/>
    <property type="match status" value="1"/>
</dbReference>
<dbReference type="InterPro" id="IPR017896">
    <property type="entry name" value="4Fe4S_Fe-S-bd"/>
</dbReference>
<comment type="caution">
    <text evidence="4">The sequence shown here is derived from an EMBL/GenBank/DDBJ whole genome shotgun (WGS) entry which is preliminary data.</text>
</comment>
<dbReference type="SUPFAM" id="SSF100950">
    <property type="entry name" value="NagB/RpiA/CoA transferase-like"/>
    <property type="match status" value="1"/>
</dbReference>
<protein>
    <submittedName>
        <fullName evidence="4">Lactate utilization protein</fullName>
    </submittedName>
</protein>
<dbReference type="PROSITE" id="PS00198">
    <property type="entry name" value="4FE4S_FER_1"/>
    <property type="match status" value="1"/>
</dbReference>
<dbReference type="InterPro" id="IPR037171">
    <property type="entry name" value="NagB/RpiA_transferase-like"/>
</dbReference>
<evidence type="ECO:0000259" key="2">
    <source>
        <dbReference type="PROSITE" id="PS51379"/>
    </source>
</evidence>
<dbReference type="GO" id="GO:0006089">
    <property type="term" value="P:lactate metabolic process"/>
    <property type="evidence" value="ECO:0007669"/>
    <property type="project" value="InterPro"/>
</dbReference>
<keyword evidence="1" id="KW-0479">Metal-binding</keyword>
<dbReference type="PANTHER" id="PTHR47153">
    <property type="entry name" value="LACTATE UTILIZATION PROTEIN B"/>
    <property type="match status" value="1"/>
</dbReference>
<dbReference type="PROSITE" id="PS51379">
    <property type="entry name" value="4FE4S_FER_2"/>
    <property type="match status" value="2"/>
</dbReference>
<sequence length="412" mass="46518">MMACSTFVTSMITPPFCIFANPLLMSSVPNLNFSSSIVPLIEKVIFTLRIELNVSVKIATRNFEERRLKVIDSAFFELSEAVRRIKEKSIENLDKLLEKATKNLEKNGFQVYYAKDAKDARKIAEEFFKDCDLIVKSKSNVTYEVEIKEHLKAIGKEVWETDLGDLIIQLLNDSPRHFTMPAIHISAEEAMKLFGVNSIEDLKRKVRAILREKIIKAEGGITGANVVSAEGSVFLIENEGNVRLVSSFPRKHLIFTGVEKIVESFEDAVKVAKLTWMSAGYKTTSYLNVISGISKSGDVEKNVIYGLHGPEELGIVFVDNGRMRARDTEFRESLHCLRCGACLFSCPTYIVLNADWGCIYHGGIGVIWDYITGRDFEPFLCVGCGKCREICPLKINIPEMIRKLKRLKLEEH</sequence>
<evidence type="ECO:0000313" key="4">
    <source>
        <dbReference type="EMBL" id="HGU59086.1"/>
    </source>
</evidence>
<dbReference type="Gene3D" id="3.30.70.20">
    <property type="match status" value="1"/>
</dbReference>
<dbReference type="Gene3D" id="3.40.50.10420">
    <property type="entry name" value="NagB/RpiA/CoA transferase-like"/>
    <property type="match status" value="1"/>
</dbReference>
<dbReference type="AlphaFoldDB" id="A0A7C4S5W7"/>
<dbReference type="SUPFAM" id="SSF46548">
    <property type="entry name" value="alpha-helical ferredoxin"/>
    <property type="match status" value="1"/>
</dbReference>
<dbReference type="EMBL" id="DTAK01000014">
    <property type="protein sequence ID" value="HGU59086.1"/>
    <property type="molecule type" value="Genomic_DNA"/>
</dbReference>
<dbReference type="GO" id="GO:0016491">
    <property type="term" value="F:oxidoreductase activity"/>
    <property type="evidence" value="ECO:0007669"/>
    <property type="project" value="UniProtKB-ARBA"/>
</dbReference>
<feature type="domain" description="4Fe-4S ferredoxin-type" evidence="2">
    <location>
        <begin position="326"/>
        <end position="357"/>
    </location>
</feature>
<dbReference type="InterPro" id="IPR004452">
    <property type="entry name" value="LutB/LldF"/>
</dbReference>
<dbReference type="InterPro" id="IPR024185">
    <property type="entry name" value="FTHF_cligase-like_sf"/>
</dbReference>
<organism evidence="4">
    <name type="scientific">Geoglobus ahangari</name>
    <dbReference type="NCBI Taxonomy" id="113653"/>
    <lineage>
        <taxon>Archaea</taxon>
        <taxon>Methanobacteriati</taxon>
        <taxon>Methanobacteriota</taxon>
        <taxon>Archaeoglobi</taxon>
        <taxon>Archaeoglobales</taxon>
        <taxon>Archaeoglobaceae</taxon>
        <taxon>Geoglobus</taxon>
    </lineage>
</organism>
<feature type="domain" description="4Fe-4S ferredoxin-type" evidence="2">
    <location>
        <begin position="372"/>
        <end position="403"/>
    </location>
</feature>
<dbReference type="InterPro" id="IPR003741">
    <property type="entry name" value="LUD_dom"/>
</dbReference>
<keyword evidence="1" id="KW-0411">Iron-sulfur</keyword>
<proteinExistence type="predicted"/>
<name>A0A7C4S5W7_9EURY</name>
<reference evidence="4" key="1">
    <citation type="journal article" date="2020" name="mSystems">
        <title>Genome- and Community-Level Interaction Insights into Carbon Utilization and Element Cycling Functions of Hydrothermarchaeota in Hydrothermal Sediment.</title>
        <authorList>
            <person name="Zhou Z."/>
            <person name="Liu Y."/>
            <person name="Xu W."/>
            <person name="Pan J."/>
            <person name="Luo Z.H."/>
            <person name="Li M."/>
        </authorList>
    </citation>
    <scope>NUCLEOTIDE SEQUENCE [LARGE SCALE GENOMIC DNA]</scope>
    <source>
        <strain evidence="4">SpSt-62</strain>
        <strain evidence="3">SpSt-97</strain>
    </source>
</reference>